<dbReference type="InterPro" id="IPR004035">
    <property type="entry name" value="Endouclease-III_FeS-bd_BS"/>
</dbReference>
<keyword evidence="9" id="KW-0378">Hydrolase</keyword>
<name>A0A401J7T8_SPHXE</name>
<keyword evidence="12" id="KW-0234">DNA repair</keyword>
<dbReference type="EMBL" id="BBQY01000041">
    <property type="protein sequence ID" value="GBH32628.1"/>
    <property type="molecule type" value="Genomic_DNA"/>
</dbReference>
<comment type="function">
    <text evidence="2">Adenine glycosylase active on G-A mispairs. MutY also corrects error-prone DNA synthesis past GO lesions which are due to the oxidatively damaged form of guanine: 7,8-dihydro-8-oxoguanine (8-oxo-dGTP).</text>
</comment>
<dbReference type="GO" id="GO:0000701">
    <property type="term" value="F:purine-specific mismatch base pair DNA N-glycosylase activity"/>
    <property type="evidence" value="ECO:0007669"/>
    <property type="project" value="UniProtKB-EC"/>
</dbReference>
<evidence type="ECO:0000256" key="2">
    <source>
        <dbReference type="ARBA" id="ARBA00002933"/>
    </source>
</evidence>
<comment type="catalytic activity">
    <reaction evidence="1 14">
        <text>Hydrolyzes free adenine bases from 7,8-dihydro-8-oxoguanine:adenine mismatched double-stranded DNA, leaving an apurinic site.</text>
        <dbReference type="EC" id="3.2.2.31"/>
    </reaction>
</comment>
<dbReference type="SMART" id="SM00525">
    <property type="entry name" value="FES"/>
    <property type="match status" value="1"/>
</dbReference>
<evidence type="ECO:0000259" key="15">
    <source>
        <dbReference type="SMART" id="SM00478"/>
    </source>
</evidence>
<protein>
    <recommendedName>
        <fullName evidence="5 14">Adenine DNA glycosylase</fullName>
        <ecNumber evidence="4 14">3.2.2.31</ecNumber>
    </recommendedName>
</protein>
<evidence type="ECO:0000256" key="9">
    <source>
        <dbReference type="ARBA" id="ARBA00022801"/>
    </source>
</evidence>
<keyword evidence="7" id="KW-0479">Metal-binding</keyword>
<evidence type="ECO:0000256" key="14">
    <source>
        <dbReference type="RuleBase" id="RU365096"/>
    </source>
</evidence>
<dbReference type="InterPro" id="IPR044298">
    <property type="entry name" value="MIG/MutY"/>
</dbReference>
<accession>A0A401J7T8</accession>
<dbReference type="InterPro" id="IPR000445">
    <property type="entry name" value="HhH_motif"/>
</dbReference>
<dbReference type="InterPro" id="IPR029119">
    <property type="entry name" value="MutY_C"/>
</dbReference>
<dbReference type="PANTHER" id="PTHR42944">
    <property type="entry name" value="ADENINE DNA GLYCOSYLASE"/>
    <property type="match status" value="1"/>
</dbReference>
<evidence type="ECO:0000256" key="6">
    <source>
        <dbReference type="ARBA" id="ARBA00022485"/>
    </source>
</evidence>
<dbReference type="Pfam" id="PF14815">
    <property type="entry name" value="NUDIX_4"/>
    <property type="match status" value="1"/>
</dbReference>
<dbReference type="Gene3D" id="3.90.79.10">
    <property type="entry name" value="Nucleoside Triphosphate Pyrophosphohydrolase"/>
    <property type="match status" value="1"/>
</dbReference>
<dbReference type="GO" id="GO:0032357">
    <property type="term" value="F:oxidized purine DNA binding"/>
    <property type="evidence" value="ECO:0007669"/>
    <property type="project" value="TreeGrafter"/>
</dbReference>
<dbReference type="FunFam" id="1.10.340.30:FF:000002">
    <property type="entry name" value="Adenine DNA glycosylase"/>
    <property type="match status" value="1"/>
</dbReference>
<dbReference type="Gene3D" id="1.10.1670.10">
    <property type="entry name" value="Helix-hairpin-Helix base-excision DNA repair enzymes (C-terminal)"/>
    <property type="match status" value="1"/>
</dbReference>
<dbReference type="PANTHER" id="PTHR42944:SF1">
    <property type="entry name" value="ADENINE DNA GLYCOSYLASE"/>
    <property type="match status" value="1"/>
</dbReference>
<dbReference type="InterPro" id="IPR015797">
    <property type="entry name" value="NUDIX_hydrolase-like_dom_sf"/>
</dbReference>
<dbReference type="InterPro" id="IPR004036">
    <property type="entry name" value="Endonuclease-III-like_CS2"/>
</dbReference>
<dbReference type="InterPro" id="IPR003265">
    <property type="entry name" value="HhH-GPD_domain"/>
</dbReference>
<comment type="caution">
    <text evidence="16">The sequence shown here is derived from an EMBL/GenBank/DDBJ whole genome shotgun (WGS) entry which is preliminary data.</text>
</comment>
<dbReference type="SMART" id="SM00478">
    <property type="entry name" value="ENDO3c"/>
    <property type="match status" value="1"/>
</dbReference>
<dbReference type="AlphaFoldDB" id="A0A401J7T8"/>
<dbReference type="Pfam" id="PF00633">
    <property type="entry name" value="HHH"/>
    <property type="match status" value="1"/>
</dbReference>
<dbReference type="InterPro" id="IPR011257">
    <property type="entry name" value="DNA_glycosylase"/>
</dbReference>
<evidence type="ECO:0000256" key="3">
    <source>
        <dbReference type="ARBA" id="ARBA00008343"/>
    </source>
</evidence>
<dbReference type="InterPro" id="IPR003651">
    <property type="entry name" value="Endonuclease3_FeS-loop_motif"/>
</dbReference>
<keyword evidence="17" id="KW-1185">Reference proteome</keyword>
<organism evidence="16 17">
    <name type="scientific">Sphingobium xenophagum</name>
    <dbReference type="NCBI Taxonomy" id="121428"/>
    <lineage>
        <taxon>Bacteria</taxon>
        <taxon>Pseudomonadati</taxon>
        <taxon>Pseudomonadota</taxon>
        <taxon>Alphaproteobacteria</taxon>
        <taxon>Sphingomonadales</taxon>
        <taxon>Sphingomonadaceae</taxon>
        <taxon>Sphingobium</taxon>
    </lineage>
</organism>
<dbReference type="Gene3D" id="1.10.340.30">
    <property type="entry name" value="Hypothetical protein, domain 2"/>
    <property type="match status" value="1"/>
</dbReference>
<dbReference type="Pfam" id="PF10576">
    <property type="entry name" value="EndIII_4Fe-2S"/>
    <property type="match status" value="1"/>
</dbReference>
<dbReference type="GO" id="GO:0046872">
    <property type="term" value="F:metal ion binding"/>
    <property type="evidence" value="ECO:0007669"/>
    <property type="project" value="UniProtKB-UniRule"/>
</dbReference>
<evidence type="ECO:0000256" key="7">
    <source>
        <dbReference type="ARBA" id="ARBA00022723"/>
    </source>
</evidence>
<evidence type="ECO:0000256" key="5">
    <source>
        <dbReference type="ARBA" id="ARBA00022023"/>
    </source>
</evidence>
<dbReference type="SUPFAM" id="SSF48150">
    <property type="entry name" value="DNA-glycosylase"/>
    <property type="match status" value="1"/>
</dbReference>
<evidence type="ECO:0000256" key="11">
    <source>
        <dbReference type="ARBA" id="ARBA00023014"/>
    </source>
</evidence>
<comment type="cofactor">
    <cofactor evidence="14">
        <name>[4Fe-4S] cluster</name>
        <dbReference type="ChEBI" id="CHEBI:49883"/>
    </cofactor>
    <text evidence="14">Binds 1 [4Fe-4S] cluster.</text>
</comment>
<dbReference type="Pfam" id="PF00730">
    <property type="entry name" value="HhH-GPD"/>
    <property type="match status" value="1"/>
</dbReference>
<dbReference type="CDD" id="cd03431">
    <property type="entry name" value="NUDIX_DNA_Glycosylase_C-MutY"/>
    <property type="match status" value="1"/>
</dbReference>
<dbReference type="STRING" id="1192759.GCA_000277525_02098"/>
<reference evidence="16 17" key="1">
    <citation type="submission" date="2014-12" db="EMBL/GenBank/DDBJ databases">
        <title>Whole genome sequencing of Sphingobium xenophagum OW59.</title>
        <authorList>
            <person name="Ohta Y."/>
            <person name="Nishi S."/>
            <person name="Hatada Y."/>
        </authorList>
    </citation>
    <scope>NUCLEOTIDE SEQUENCE [LARGE SCALE GENOMIC DNA]</scope>
    <source>
        <strain evidence="16 17">OW59</strain>
    </source>
</reference>
<evidence type="ECO:0000256" key="8">
    <source>
        <dbReference type="ARBA" id="ARBA00022763"/>
    </source>
</evidence>
<keyword evidence="6" id="KW-0004">4Fe-4S</keyword>
<dbReference type="PROSITE" id="PS01155">
    <property type="entry name" value="ENDONUCLEASE_III_2"/>
    <property type="match status" value="1"/>
</dbReference>
<dbReference type="GO" id="GO:0035485">
    <property type="term" value="F:adenine/guanine mispair binding"/>
    <property type="evidence" value="ECO:0007669"/>
    <property type="project" value="TreeGrafter"/>
</dbReference>
<keyword evidence="13 14" id="KW-0326">Glycosidase</keyword>
<dbReference type="Proteomes" id="UP000290975">
    <property type="component" value="Unassembled WGS sequence"/>
</dbReference>
<dbReference type="InterPro" id="IPR023170">
    <property type="entry name" value="HhH_base_excis_C"/>
</dbReference>
<dbReference type="CDD" id="cd00056">
    <property type="entry name" value="ENDO3c"/>
    <property type="match status" value="1"/>
</dbReference>
<feature type="domain" description="HhH-GPD" evidence="15">
    <location>
        <begin position="51"/>
        <end position="200"/>
    </location>
</feature>
<dbReference type="GO" id="GO:0034039">
    <property type="term" value="F:8-oxo-7,8-dihydroguanine DNA N-glycosylase activity"/>
    <property type="evidence" value="ECO:0007669"/>
    <property type="project" value="TreeGrafter"/>
</dbReference>
<gene>
    <name evidence="16" type="ORF">MBESOW_P3859</name>
</gene>
<keyword evidence="8 14" id="KW-0227">DNA damage</keyword>
<sequence>MRVEGDMVKDGVKIAAGLLAHYDVHARRLPWRALPGANATGAYRVWLSEVMLQQTTVAAVGPYFAKFTARWPSVESLAAADDADLMAAWAGLGYYARARNLLACARAVVRDHGGHFPDTEEGLRALPGVGAYTAAAVAAIAFGRRAVVVDANVERVVARLFAIDTPLPAARPAIRAAADAITPDARAGDFAQAMMDLGATICTSRNPACGICPLRDDCAAVRTADPAAYPVKAAKKTRPHRNGHGWWIERAGGHVWLVRRPDKGLLGGMRALPSSDWSADPDAAPPFAADWRTLADPVAHVFTHFSLALTVHTTHVEQDHAPSGAGEWWPVERIADAGLPTLFARAAQAVLKEKDADARH</sequence>
<evidence type="ECO:0000256" key="10">
    <source>
        <dbReference type="ARBA" id="ARBA00023004"/>
    </source>
</evidence>
<dbReference type="EC" id="3.2.2.31" evidence="4 14"/>
<comment type="similarity">
    <text evidence="3 14">Belongs to the Nth/MutY family.</text>
</comment>
<evidence type="ECO:0000256" key="1">
    <source>
        <dbReference type="ARBA" id="ARBA00000843"/>
    </source>
</evidence>
<evidence type="ECO:0000313" key="16">
    <source>
        <dbReference type="EMBL" id="GBH32628.1"/>
    </source>
</evidence>
<evidence type="ECO:0000256" key="12">
    <source>
        <dbReference type="ARBA" id="ARBA00023204"/>
    </source>
</evidence>
<evidence type="ECO:0000256" key="4">
    <source>
        <dbReference type="ARBA" id="ARBA00012045"/>
    </source>
</evidence>
<dbReference type="SUPFAM" id="SSF55811">
    <property type="entry name" value="Nudix"/>
    <property type="match status" value="1"/>
</dbReference>
<evidence type="ECO:0000313" key="17">
    <source>
        <dbReference type="Proteomes" id="UP000290975"/>
    </source>
</evidence>
<dbReference type="GO" id="GO:0051539">
    <property type="term" value="F:4 iron, 4 sulfur cluster binding"/>
    <property type="evidence" value="ECO:0007669"/>
    <property type="project" value="UniProtKB-UniRule"/>
</dbReference>
<dbReference type="GO" id="GO:0006284">
    <property type="term" value="P:base-excision repair"/>
    <property type="evidence" value="ECO:0007669"/>
    <property type="project" value="UniProtKB-UniRule"/>
</dbReference>
<dbReference type="GO" id="GO:0006298">
    <property type="term" value="P:mismatch repair"/>
    <property type="evidence" value="ECO:0007669"/>
    <property type="project" value="TreeGrafter"/>
</dbReference>
<evidence type="ECO:0000256" key="13">
    <source>
        <dbReference type="ARBA" id="ARBA00023295"/>
    </source>
</evidence>
<keyword evidence="10 14" id="KW-0408">Iron</keyword>
<keyword evidence="11" id="KW-0411">Iron-sulfur</keyword>
<dbReference type="RefSeq" id="WP_130754589.1">
    <property type="nucleotide sequence ID" value="NZ_BBQY01000041.1"/>
</dbReference>
<proteinExistence type="inferred from homology"/>
<dbReference type="PROSITE" id="PS00764">
    <property type="entry name" value="ENDONUCLEASE_III_1"/>
    <property type="match status" value="1"/>
</dbReference>